<dbReference type="EMBL" id="BRYB01000813">
    <property type="protein sequence ID" value="GMI38261.1"/>
    <property type="molecule type" value="Genomic_DNA"/>
</dbReference>
<sequence length="547" mass="59265">MDPTQPTQDAPIVPLSSRRKSLLVDAVVAAKSFFELCRNFIMESLLVSIVASLVPILSLIFLTRPWLFSIAAEYYGPNSSTPPCFLDAANVTAAPVKGHYAARYFLAPPGPDFVHHSLEVAQVAVCGAGSIVVKALLMFRPRRARACATIAAGIVSALAINNFYVNKRELDHIAGEPTGDASLNELYIVTTFLFAVPGIGVIAAAGAGRSVRQLMLAFALFLGSNLVEFVMYEVLSGAVLPFFFDPSTTAWGHFIVRGPLLMAVFTFLTEAMWQIGKRFVIKLGVAPHDSHILLTSSVVVVPVYARLMQGSAENAGTSAYYEAISTVCEIITMHSLMTGRTPFHQLRTRLKVVWRCCCGGGAKKNKVKPEAKGGEGDEDELTKLRRSFCASAVIMMSIGEATSIITSAAFFFLMRVNPASAGSAKIPYSQTTINLLIMIFGEVILSDVIVAYMSNANKSLYKVNLVKEWHDIKEQPAFLAGTAALAALLSVLAVVSTTKNMCITSRYETQDEWVLTTCPTIPGNITEVGRSGVGEDYVEEWDKFNGN</sequence>
<keyword evidence="1" id="KW-0812">Transmembrane</keyword>
<feature type="transmembrane region" description="Helical" evidence="1">
    <location>
        <begin position="40"/>
        <end position="62"/>
    </location>
</feature>
<evidence type="ECO:0000256" key="1">
    <source>
        <dbReference type="SAM" id="Phobius"/>
    </source>
</evidence>
<protein>
    <submittedName>
        <fullName evidence="2">Uncharacterized protein</fullName>
    </submittedName>
</protein>
<reference evidence="2 3" key="1">
    <citation type="journal article" date="2023" name="Commun. Biol.">
        <title>Genome analysis of Parmales, the sister group of diatoms, reveals the evolutionary specialization of diatoms from phago-mixotrophs to photoautotrophs.</title>
        <authorList>
            <person name="Ban H."/>
            <person name="Sato S."/>
            <person name="Yoshikawa S."/>
            <person name="Yamada K."/>
            <person name="Nakamura Y."/>
            <person name="Ichinomiya M."/>
            <person name="Sato N."/>
            <person name="Blanc-Mathieu R."/>
            <person name="Endo H."/>
            <person name="Kuwata A."/>
            <person name="Ogata H."/>
        </authorList>
    </citation>
    <scope>NUCLEOTIDE SEQUENCE [LARGE SCALE GENOMIC DNA]</scope>
</reference>
<proteinExistence type="predicted"/>
<feature type="transmembrane region" description="Helical" evidence="1">
    <location>
        <begin position="120"/>
        <end position="139"/>
    </location>
</feature>
<name>A0ABQ6N1D9_9STRA</name>
<accession>A0ABQ6N1D9</accession>
<feature type="transmembrane region" description="Helical" evidence="1">
    <location>
        <begin position="388"/>
        <end position="413"/>
    </location>
</feature>
<evidence type="ECO:0000313" key="3">
    <source>
        <dbReference type="Proteomes" id="UP001165060"/>
    </source>
</evidence>
<feature type="transmembrane region" description="Helical" evidence="1">
    <location>
        <begin position="146"/>
        <end position="166"/>
    </location>
</feature>
<keyword evidence="3" id="KW-1185">Reference proteome</keyword>
<comment type="caution">
    <text evidence="2">The sequence shown here is derived from an EMBL/GenBank/DDBJ whole genome shotgun (WGS) entry which is preliminary data.</text>
</comment>
<organism evidence="2 3">
    <name type="scientific">Tetraparma gracilis</name>
    <dbReference type="NCBI Taxonomy" id="2962635"/>
    <lineage>
        <taxon>Eukaryota</taxon>
        <taxon>Sar</taxon>
        <taxon>Stramenopiles</taxon>
        <taxon>Ochrophyta</taxon>
        <taxon>Bolidophyceae</taxon>
        <taxon>Parmales</taxon>
        <taxon>Triparmaceae</taxon>
        <taxon>Tetraparma</taxon>
    </lineage>
</organism>
<feature type="transmembrane region" description="Helical" evidence="1">
    <location>
        <begin position="433"/>
        <end position="455"/>
    </location>
</feature>
<feature type="transmembrane region" description="Helical" evidence="1">
    <location>
        <begin position="214"/>
        <end position="244"/>
    </location>
</feature>
<gene>
    <name evidence="2" type="ORF">TeGR_g4275</name>
</gene>
<keyword evidence="1" id="KW-0472">Membrane</keyword>
<dbReference type="Proteomes" id="UP001165060">
    <property type="component" value="Unassembled WGS sequence"/>
</dbReference>
<feature type="transmembrane region" description="Helical" evidence="1">
    <location>
        <begin position="186"/>
        <end position="207"/>
    </location>
</feature>
<feature type="transmembrane region" description="Helical" evidence="1">
    <location>
        <begin position="250"/>
        <end position="268"/>
    </location>
</feature>
<feature type="transmembrane region" description="Helical" evidence="1">
    <location>
        <begin position="476"/>
        <end position="495"/>
    </location>
</feature>
<keyword evidence="1" id="KW-1133">Transmembrane helix</keyword>
<evidence type="ECO:0000313" key="2">
    <source>
        <dbReference type="EMBL" id="GMI38261.1"/>
    </source>
</evidence>